<reference evidence="1 2" key="1">
    <citation type="submission" date="2018-11" db="EMBL/GenBank/DDBJ databases">
        <title>Phylogenetic determinants of toxin gene distribution in genomes of Brevibacillus laterosporus.</title>
        <authorList>
            <person name="Glare T.R."/>
            <person name="Durrant A."/>
            <person name="Berry C."/>
            <person name="Palma L."/>
            <person name="Ormskirk M."/>
            <person name="Cox M.O."/>
        </authorList>
    </citation>
    <scope>NUCLEOTIDE SEQUENCE [LARGE SCALE GENOMIC DNA]</scope>
    <source>
        <strain evidence="1 2">1821L</strain>
    </source>
</reference>
<keyword evidence="2" id="KW-1185">Reference proteome</keyword>
<protein>
    <submittedName>
        <fullName evidence="1">Uncharacterized protein</fullName>
    </submittedName>
</protein>
<evidence type="ECO:0000313" key="2">
    <source>
        <dbReference type="Proteomes" id="UP000319432"/>
    </source>
</evidence>
<evidence type="ECO:0000313" key="1">
    <source>
        <dbReference type="EMBL" id="QDX91368.1"/>
    </source>
</evidence>
<name>A0A518V311_BRELA</name>
<dbReference type="Proteomes" id="UP000319432">
    <property type="component" value="Chromosome"/>
</dbReference>
<gene>
    <name evidence="1" type="ORF">EEL30_02635</name>
</gene>
<sequence>MNQFPKSKKYANIFILVSVGGEIYEKKGFCFIGNTFSIICNSIFGLGLSGVSAKKHETPNDDVVYLNKQPVQTNEVIYATPENQEELVKKYGLEKPSETAKLRSIRVIDTPSEMEQKQENENKNKAALDLRKYRFEKEKAKNVDGSDEIARGKYFCNKKSGSCKAEIALSANEDVSVELNAAFGASFNDIVSAEFGYSVGSTVGVSTTVNVQNESIPAKKTWIVVGCPVYKATFFKLYEDSIFSSRYVGSGTFMVPKRSSLAVTDWIQG</sequence>
<dbReference type="OrthoDB" id="2616652at2"/>
<accession>A0A518V311</accession>
<dbReference type="EMBL" id="CP033464">
    <property type="protein sequence ID" value="QDX91368.1"/>
    <property type="molecule type" value="Genomic_DNA"/>
</dbReference>
<organism evidence="1 2">
    <name type="scientific">Brevibacillus laterosporus</name>
    <name type="common">Bacillus laterosporus</name>
    <dbReference type="NCBI Taxonomy" id="1465"/>
    <lineage>
        <taxon>Bacteria</taxon>
        <taxon>Bacillati</taxon>
        <taxon>Bacillota</taxon>
        <taxon>Bacilli</taxon>
        <taxon>Bacillales</taxon>
        <taxon>Paenibacillaceae</taxon>
        <taxon>Brevibacillus</taxon>
    </lineage>
</organism>
<dbReference type="AlphaFoldDB" id="A0A518V311"/>
<proteinExistence type="predicted"/>